<dbReference type="InterPro" id="IPR036869">
    <property type="entry name" value="J_dom_sf"/>
</dbReference>
<dbReference type="FunFam" id="2.10.230.10:FF:000002">
    <property type="entry name" value="Molecular chaperone DnaJ"/>
    <property type="match status" value="1"/>
</dbReference>
<dbReference type="PANTHER" id="PTHR43096">
    <property type="entry name" value="DNAJ HOMOLOG 1, MITOCHONDRIAL-RELATED"/>
    <property type="match status" value="1"/>
</dbReference>
<dbReference type="Proteomes" id="UP000324288">
    <property type="component" value="Chromosome"/>
</dbReference>
<feature type="binding site" evidence="12">
    <location>
        <position position="222"/>
    </location>
    <ligand>
        <name>Zn(2+)</name>
        <dbReference type="ChEBI" id="CHEBI:29105"/>
        <label>2</label>
    </ligand>
</feature>
<evidence type="ECO:0000256" key="2">
    <source>
        <dbReference type="ARBA" id="ARBA00022705"/>
    </source>
</evidence>
<feature type="binding site" evidence="12">
    <location>
        <position position="225"/>
    </location>
    <ligand>
        <name>Zn(2+)</name>
        <dbReference type="ChEBI" id="CHEBI:29105"/>
        <label>2</label>
    </ligand>
</feature>
<dbReference type="GO" id="GO:0006260">
    <property type="term" value="P:DNA replication"/>
    <property type="evidence" value="ECO:0007669"/>
    <property type="project" value="UniProtKB-KW"/>
</dbReference>
<dbReference type="SMART" id="SM00271">
    <property type="entry name" value="DnaJ"/>
    <property type="match status" value="1"/>
</dbReference>
<feature type="binding site" evidence="12">
    <location>
        <position position="261"/>
    </location>
    <ligand>
        <name>Zn(2+)</name>
        <dbReference type="ChEBI" id="CHEBI:29105"/>
        <label>1</label>
    </ligand>
</feature>
<feature type="binding site" evidence="12">
    <location>
        <position position="244"/>
    </location>
    <ligand>
        <name>Zn(2+)</name>
        <dbReference type="ChEBI" id="CHEBI:29105"/>
        <label>2</label>
    </ligand>
</feature>
<accession>A0A0M4LZ16</accession>
<comment type="function">
    <text evidence="12">Participates actively in the response to hyperosmotic and heat shock by preventing the aggregation of stress-denatured proteins and by disaggregating proteins, also in an autonomous, DnaK-independent fashion. Unfolded proteins bind initially to DnaJ; upon interaction with the DnaJ-bound protein, DnaK hydrolyzes its bound ATP, resulting in the formation of a stable complex. GrpE releases ADP from DnaK; ATP binding to DnaK triggers the release of the substrate protein, thus completing the reaction cycle. Several rounds of ATP-dependent interactions between DnaJ, DnaK and GrpE are required for fully efficient folding. Also involved, together with DnaK and GrpE, in the DNA replication of plasmids through activation of initiation proteins.</text>
</comment>
<feature type="domain" description="Cytochrome c" evidence="17">
    <location>
        <begin position="187"/>
        <end position="409"/>
    </location>
</feature>
<keyword evidence="22" id="KW-1185">Reference proteome</keyword>
<dbReference type="Pfam" id="PF01556">
    <property type="entry name" value="DnaJ_C"/>
    <property type="match status" value="1"/>
</dbReference>
<feature type="domain" description="J" evidence="16">
    <location>
        <begin position="9"/>
        <end position="74"/>
    </location>
</feature>
<feature type="repeat" description="CXXCXGXG motif" evidence="12">
    <location>
        <begin position="222"/>
        <end position="229"/>
    </location>
</feature>
<feature type="binding site" evidence="12">
    <location>
        <position position="205"/>
    </location>
    <ligand>
        <name>Zn(2+)</name>
        <dbReference type="ChEBI" id="CHEBI:29105"/>
        <label>1</label>
    </ligand>
</feature>
<dbReference type="SUPFAM" id="SSF46565">
    <property type="entry name" value="Chaperone J-domain"/>
    <property type="match status" value="1"/>
</dbReference>
<dbReference type="GO" id="GO:0051082">
    <property type="term" value="F:unfolded protein binding"/>
    <property type="evidence" value="ECO:0007669"/>
    <property type="project" value="UniProtKB-UniRule"/>
</dbReference>
<evidence type="ECO:0000256" key="7">
    <source>
        <dbReference type="ARBA" id="ARBA00023004"/>
    </source>
</evidence>
<evidence type="ECO:0000256" key="4">
    <source>
        <dbReference type="ARBA" id="ARBA00022737"/>
    </source>
</evidence>
<dbReference type="CDD" id="cd10747">
    <property type="entry name" value="DnaJ_C"/>
    <property type="match status" value="1"/>
</dbReference>
<comment type="cofactor">
    <cofactor evidence="12">
        <name>Zn(2+)</name>
        <dbReference type="ChEBI" id="CHEBI:29105"/>
    </cofactor>
    <text evidence="12">Binds 2 Zn(2+) ions per monomer.</text>
</comment>
<gene>
    <name evidence="20" type="primary">dnaJ1</name>
    <name evidence="12" type="synonym">dnaJ</name>
    <name evidence="19" type="ORF">AL705_05495</name>
    <name evidence="20" type="ORF">LC603019_01081</name>
</gene>
<dbReference type="PROSITE" id="PS51007">
    <property type="entry name" value="CYTC"/>
    <property type="match status" value="1"/>
</dbReference>
<feature type="compositionally biased region" description="Polar residues" evidence="15">
    <location>
        <begin position="168"/>
        <end position="177"/>
    </location>
</feature>
<reference evidence="19 21" key="1">
    <citation type="journal article" date="2015" name="Genome Announc.">
        <title>Complete Genome Sequences for Two Strains of a Novel Fastidious, Partially Acid-Fast, Gram-Positive Corynebacterineae Bacterium, Derived from Human Clinical Samples.</title>
        <authorList>
            <person name="Nicholson A.C."/>
            <person name="Bell M."/>
            <person name="Humrighouse B.W."/>
            <person name="McQuiston J.R."/>
        </authorList>
    </citation>
    <scope>NUCLEOTIDE SEQUENCE [LARGE SCALE GENOMIC DNA]</scope>
    <source>
        <strain evidence="19 21">X1698</strain>
    </source>
</reference>
<dbReference type="KEGG" id="cbq:AL705_05495"/>
<keyword evidence="9 12" id="KW-0143">Chaperone</keyword>
<dbReference type="PANTHER" id="PTHR43096:SF54">
    <property type="entry name" value="CHAPERONE PROTEIN DNAJ 1"/>
    <property type="match status" value="1"/>
</dbReference>
<dbReference type="GO" id="GO:0005524">
    <property type="term" value="F:ATP binding"/>
    <property type="evidence" value="ECO:0007669"/>
    <property type="project" value="InterPro"/>
</dbReference>
<comment type="domain">
    <text evidence="12">The J domain is necessary and sufficient to stimulate DnaK ATPase activity. Zinc center 1 plays an important role in the autonomous, DnaK-independent chaperone activity of DnaJ. Zinc center 2 is essential for interaction with DnaK and for DnaJ activity.</text>
</comment>
<dbReference type="PROSITE" id="PS51188">
    <property type="entry name" value="ZF_CR"/>
    <property type="match status" value="1"/>
</dbReference>
<dbReference type="EMBL" id="CP012390">
    <property type="protein sequence ID" value="ALE19139.1"/>
    <property type="molecule type" value="Genomic_DNA"/>
</dbReference>
<feature type="domain" description="CR-type" evidence="18">
    <location>
        <begin position="192"/>
        <end position="270"/>
    </location>
</feature>
<feature type="repeat" description="CXXCXGXG motif" evidence="12">
    <location>
        <begin position="205"/>
        <end position="212"/>
    </location>
</feature>
<protein>
    <recommendedName>
        <fullName evidence="11 12">Chaperone protein DnaJ</fullName>
    </recommendedName>
</protein>
<dbReference type="EMBL" id="LR584267">
    <property type="protein sequence ID" value="VHO01012.1"/>
    <property type="molecule type" value="Genomic_DNA"/>
</dbReference>
<evidence type="ECO:0000256" key="5">
    <source>
        <dbReference type="ARBA" id="ARBA00022771"/>
    </source>
</evidence>
<evidence type="ECO:0000313" key="21">
    <source>
        <dbReference type="Proteomes" id="UP000068137"/>
    </source>
</evidence>
<dbReference type="InterPro" id="IPR012724">
    <property type="entry name" value="DnaJ"/>
</dbReference>
<dbReference type="GO" id="GO:0031072">
    <property type="term" value="F:heat shock protein binding"/>
    <property type="evidence" value="ECO:0007669"/>
    <property type="project" value="InterPro"/>
</dbReference>
<feature type="binding site" evidence="12">
    <location>
        <position position="247"/>
    </location>
    <ligand>
        <name>Zn(2+)</name>
        <dbReference type="ChEBI" id="CHEBI:29105"/>
        <label>2</label>
    </ligand>
</feature>
<dbReference type="PROSITE" id="PS50076">
    <property type="entry name" value="DNAJ_2"/>
    <property type="match status" value="1"/>
</dbReference>
<keyword evidence="1 12" id="KW-0963">Cytoplasm</keyword>
<dbReference type="SUPFAM" id="SSF49493">
    <property type="entry name" value="HSP40/DnaJ peptide-binding domain"/>
    <property type="match status" value="2"/>
</dbReference>
<comment type="similarity">
    <text evidence="10 12">Belongs to the DnaJ family.</text>
</comment>
<keyword evidence="8 12" id="KW-0346">Stress response</keyword>
<evidence type="ECO:0000256" key="8">
    <source>
        <dbReference type="ARBA" id="ARBA00023016"/>
    </source>
</evidence>
<dbReference type="HAMAP" id="MF_01152">
    <property type="entry name" value="DnaJ"/>
    <property type="match status" value="1"/>
</dbReference>
<evidence type="ECO:0000259" key="17">
    <source>
        <dbReference type="PROSITE" id="PS51007"/>
    </source>
</evidence>
<dbReference type="InterPro" id="IPR018253">
    <property type="entry name" value="DnaJ_domain_CS"/>
</dbReference>
<dbReference type="Gene3D" id="2.10.230.10">
    <property type="entry name" value="Heat shock protein DnaJ, cysteine-rich domain"/>
    <property type="match status" value="1"/>
</dbReference>
<name>A0A0M4LZ16_9ACTN</name>
<feature type="compositionally biased region" description="Basic and acidic residues" evidence="15">
    <location>
        <begin position="45"/>
        <end position="55"/>
    </location>
</feature>
<dbReference type="GO" id="GO:0009408">
    <property type="term" value="P:response to heat"/>
    <property type="evidence" value="ECO:0007669"/>
    <property type="project" value="InterPro"/>
</dbReference>
<dbReference type="AlphaFoldDB" id="A0A0M4LZ16"/>
<dbReference type="InterPro" id="IPR008971">
    <property type="entry name" value="HSP40/DnaJ_pept-bd"/>
</dbReference>
<feature type="binding site" evidence="12">
    <location>
        <position position="208"/>
    </location>
    <ligand>
        <name>Zn(2+)</name>
        <dbReference type="ChEBI" id="CHEBI:29105"/>
        <label>1</label>
    </ligand>
</feature>
<evidence type="ECO:0000256" key="10">
    <source>
        <dbReference type="ARBA" id="ARBA00061004"/>
    </source>
</evidence>
<dbReference type="SUPFAM" id="SSF57938">
    <property type="entry name" value="DnaJ/Hsp40 cysteine-rich domain"/>
    <property type="match status" value="1"/>
</dbReference>
<feature type="repeat" description="CXXCXGXG motif" evidence="12">
    <location>
        <begin position="244"/>
        <end position="251"/>
    </location>
</feature>
<keyword evidence="7 13" id="KW-0408">Iron</keyword>
<evidence type="ECO:0000256" key="3">
    <source>
        <dbReference type="ARBA" id="ARBA00022723"/>
    </source>
</evidence>
<evidence type="ECO:0000256" key="15">
    <source>
        <dbReference type="SAM" id="MobiDB-lite"/>
    </source>
</evidence>
<comment type="subcellular location">
    <subcellularLocation>
        <location evidence="12">Cytoplasm</location>
    </subcellularLocation>
</comment>
<evidence type="ECO:0000313" key="22">
    <source>
        <dbReference type="Proteomes" id="UP000324288"/>
    </source>
</evidence>
<dbReference type="GO" id="GO:0042026">
    <property type="term" value="P:protein refolding"/>
    <property type="evidence" value="ECO:0007669"/>
    <property type="project" value="TreeGrafter"/>
</dbReference>
<evidence type="ECO:0000256" key="6">
    <source>
        <dbReference type="ARBA" id="ARBA00022833"/>
    </source>
</evidence>
<dbReference type="PATRIC" id="fig|1528099.3.peg.1078"/>
<reference evidence="19" key="2">
    <citation type="journal article" date="2016" name="Int. J. Syst. Evol. Microbiol.">
        <title>Lawsonella clevelandensis gen. nov., sp. nov., a new member of the suborder Corynebacterineae isolated from human abscesses.</title>
        <authorList>
            <person name="Bell M.E."/>
            <person name="Bernard K.A."/>
            <person name="Harrington S.M."/>
            <person name="Patel N.B."/>
            <person name="Tucker T.A."/>
            <person name="Metcalfe M.G."/>
            <person name="McQuiston J.R."/>
        </authorList>
    </citation>
    <scope>NUCLEOTIDE SEQUENCE</scope>
    <source>
        <strain evidence="19">X1698</strain>
    </source>
</reference>
<evidence type="ECO:0000256" key="13">
    <source>
        <dbReference type="PROSITE-ProRule" id="PRU00433"/>
    </source>
</evidence>
<dbReference type="CDD" id="cd10719">
    <property type="entry name" value="DnaJ_zf"/>
    <property type="match status" value="1"/>
</dbReference>
<keyword evidence="13" id="KW-0349">Heme</keyword>
<evidence type="ECO:0000256" key="12">
    <source>
        <dbReference type="HAMAP-Rule" id="MF_01152"/>
    </source>
</evidence>
<keyword evidence="3 12" id="KW-0479">Metal-binding</keyword>
<dbReference type="GO" id="GO:0009055">
    <property type="term" value="F:electron transfer activity"/>
    <property type="evidence" value="ECO:0007669"/>
    <property type="project" value="InterPro"/>
</dbReference>
<dbReference type="OrthoDB" id="9779889at2"/>
<evidence type="ECO:0000259" key="16">
    <source>
        <dbReference type="PROSITE" id="PS50076"/>
    </source>
</evidence>
<evidence type="ECO:0000259" key="18">
    <source>
        <dbReference type="PROSITE" id="PS51188"/>
    </source>
</evidence>
<dbReference type="InterPro" id="IPR001305">
    <property type="entry name" value="HSP_DnaJ_Cys-rich_dom"/>
</dbReference>
<dbReference type="GO" id="GO:0008270">
    <property type="term" value="F:zinc ion binding"/>
    <property type="evidence" value="ECO:0007669"/>
    <property type="project" value="UniProtKB-UniRule"/>
</dbReference>
<feature type="zinc finger region" description="CR-type" evidence="14">
    <location>
        <begin position="192"/>
        <end position="270"/>
    </location>
</feature>
<dbReference type="InterPro" id="IPR001623">
    <property type="entry name" value="DnaJ_domain"/>
</dbReference>
<dbReference type="InterPro" id="IPR002939">
    <property type="entry name" value="DnaJ_C"/>
</dbReference>
<keyword evidence="6 12" id="KW-0862">Zinc</keyword>
<dbReference type="STRING" id="1528099.AL705_05495"/>
<dbReference type="FunFam" id="2.60.260.20:FF:000005">
    <property type="entry name" value="Chaperone protein dnaJ 1, mitochondrial"/>
    <property type="match status" value="1"/>
</dbReference>
<feature type="repeat" description="CXXCXGXG motif" evidence="12">
    <location>
        <begin position="258"/>
        <end position="265"/>
    </location>
</feature>
<dbReference type="Pfam" id="PF00226">
    <property type="entry name" value="DnaJ"/>
    <property type="match status" value="1"/>
</dbReference>
<dbReference type="RefSeq" id="WP_053962155.1">
    <property type="nucleotide sequence ID" value="NZ_CAJPTR010000033.1"/>
</dbReference>
<reference evidence="20 22" key="3">
    <citation type="submission" date="2019-04" db="EMBL/GenBank/DDBJ databases">
        <authorList>
            <person name="Seth-Smith MB H."/>
            <person name="Seth-Smith H."/>
        </authorList>
    </citation>
    <scope>NUCLEOTIDE SEQUENCE [LARGE SCALE GENOMIC DNA]</scope>
    <source>
        <strain evidence="20">USB-603019</strain>
    </source>
</reference>
<dbReference type="GO" id="GO:0005737">
    <property type="term" value="C:cytoplasm"/>
    <property type="evidence" value="ECO:0007669"/>
    <property type="project" value="UniProtKB-SubCell"/>
</dbReference>
<feature type="region of interest" description="Disordered" evidence="15">
    <location>
        <begin position="35"/>
        <end position="66"/>
    </location>
</feature>
<sequence>MQREWADKDFYKELGVSKDATQDEIKKAYRKLARSLHPDANPGDKAAEERFKRVSEANSVLSDPKERKEYDELRAMLSSGFGGFGGKGGFGAPGGFGNGYGQGAGGFTGFTPGGGHSYTYGADGFDIGDLGDIFGGATQNATGGAGGIGDILGGLFNQRRGGGHRSESSQQSNGGANITTSITISFRDAAKGATVPIRITSKTACTTCHGSGARPGTAPRTCPECNGSGFRHSTQGAFQFSQPCTNCGGTGTIIDDPCPDCGGSGVVTRTRTLNVRVPAGIKDGQKVRLNGKGEAGLRGAPPGDLFVKINITPDKVFQRDGNNLLVDVPVSFSELALGATITVPTLDGTVSIRIPAGSAADQVMRVRGRGIAPAKEPAGDLLATLKVQIPTHLDAASREALKSYAQAEQSSGFDPRAGWAGAV</sequence>
<dbReference type="Proteomes" id="UP000068137">
    <property type="component" value="Chromosome"/>
</dbReference>
<dbReference type="CDD" id="cd06257">
    <property type="entry name" value="DnaJ"/>
    <property type="match status" value="1"/>
</dbReference>
<organism evidence="19 21">
    <name type="scientific">Lawsonella clevelandensis</name>
    <dbReference type="NCBI Taxonomy" id="1528099"/>
    <lineage>
        <taxon>Bacteria</taxon>
        <taxon>Bacillati</taxon>
        <taxon>Actinomycetota</taxon>
        <taxon>Actinomycetes</taxon>
        <taxon>Mycobacteriales</taxon>
        <taxon>Lawsonellaceae</taxon>
        <taxon>Lawsonella</taxon>
    </lineage>
</organism>
<evidence type="ECO:0000313" key="19">
    <source>
        <dbReference type="EMBL" id="ALE19139.1"/>
    </source>
</evidence>
<feature type="binding site" evidence="12">
    <location>
        <position position="258"/>
    </location>
    <ligand>
        <name>Zn(2+)</name>
        <dbReference type="ChEBI" id="CHEBI:29105"/>
        <label>1</label>
    </ligand>
</feature>
<dbReference type="PROSITE" id="PS00636">
    <property type="entry name" value="DNAJ_1"/>
    <property type="match status" value="1"/>
</dbReference>
<evidence type="ECO:0000256" key="11">
    <source>
        <dbReference type="ARBA" id="ARBA00067609"/>
    </source>
</evidence>
<dbReference type="GeneID" id="84894993"/>
<dbReference type="InterPro" id="IPR036410">
    <property type="entry name" value="HSP_DnaJ_Cys-rich_dom_sf"/>
</dbReference>
<dbReference type="Gene3D" id="1.10.287.110">
    <property type="entry name" value="DnaJ domain"/>
    <property type="match status" value="1"/>
</dbReference>
<evidence type="ECO:0000256" key="14">
    <source>
        <dbReference type="PROSITE-ProRule" id="PRU00546"/>
    </source>
</evidence>
<keyword evidence="2 12" id="KW-0235">DNA replication</keyword>
<dbReference type="GO" id="GO:0020037">
    <property type="term" value="F:heme binding"/>
    <property type="evidence" value="ECO:0007669"/>
    <property type="project" value="InterPro"/>
</dbReference>
<evidence type="ECO:0000256" key="1">
    <source>
        <dbReference type="ARBA" id="ARBA00022490"/>
    </source>
</evidence>
<keyword evidence="5 12" id="KW-0863">Zinc-finger</keyword>
<keyword evidence="4 12" id="KW-0677">Repeat</keyword>
<comment type="subunit">
    <text evidence="12">Homodimer.</text>
</comment>
<feature type="region of interest" description="Disordered" evidence="15">
    <location>
        <begin position="156"/>
        <end position="177"/>
    </location>
</feature>
<evidence type="ECO:0000256" key="9">
    <source>
        <dbReference type="ARBA" id="ARBA00023186"/>
    </source>
</evidence>
<evidence type="ECO:0000313" key="20">
    <source>
        <dbReference type="EMBL" id="VHO01012.1"/>
    </source>
</evidence>
<dbReference type="InterPro" id="IPR009056">
    <property type="entry name" value="Cyt_c-like_dom"/>
</dbReference>
<dbReference type="NCBIfam" id="TIGR02349">
    <property type="entry name" value="DnaJ_bact"/>
    <property type="match status" value="1"/>
</dbReference>
<dbReference type="PRINTS" id="PR00625">
    <property type="entry name" value="JDOMAIN"/>
</dbReference>
<dbReference type="Gene3D" id="2.60.260.20">
    <property type="entry name" value="Urease metallochaperone UreE, N-terminal domain"/>
    <property type="match status" value="2"/>
</dbReference>
<dbReference type="Pfam" id="PF00684">
    <property type="entry name" value="DnaJ_CXXCXGXG"/>
    <property type="match status" value="1"/>
</dbReference>
<proteinExistence type="inferred from homology"/>